<dbReference type="InParanoid" id="E8N422"/>
<dbReference type="RefSeq" id="WP_013559574.1">
    <property type="nucleotide sequence ID" value="NC_014960.1"/>
</dbReference>
<dbReference type="SUPFAM" id="SSF56317">
    <property type="entry name" value="Carbon-nitrogen hydrolase"/>
    <property type="match status" value="1"/>
</dbReference>
<dbReference type="PANTHER" id="PTHR23088">
    <property type="entry name" value="NITRILASE-RELATED"/>
    <property type="match status" value="1"/>
</dbReference>
<dbReference type="KEGG" id="atm:ANT_11520"/>
<comment type="similarity">
    <text evidence="1">Belongs to the carbon-nitrogen hydrolase superfamily. NIT1/NIT2 family.</text>
</comment>
<dbReference type="InterPro" id="IPR036526">
    <property type="entry name" value="C-N_Hydrolase_sf"/>
</dbReference>
<keyword evidence="4" id="KW-1185">Reference proteome</keyword>
<dbReference type="CDD" id="cd07583">
    <property type="entry name" value="nitrilase_5"/>
    <property type="match status" value="1"/>
</dbReference>
<dbReference type="InterPro" id="IPR003010">
    <property type="entry name" value="C-N_Hydrolase"/>
</dbReference>
<dbReference type="PROSITE" id="PS01227">
    <property type="entry name" value="UPF0012"/>
    <property type="match status" value="1"/>
</dbReference>
<organism evidence="3 4">
    <name type="scientific">Anaerolinea thermophila (strain DSM 14523 / JCM 11388 / NBRC 100420 / UNI-1)</name>
    <dbReference type="NCBI Taxonomy" id="926569"/>
    <lineage>
        <taxon>Bacteria</taxon>
        <taxon>Bacillati</taxon>
        <taxon>Chloroflexota</taxon>
        <taxon>Anaerolineae</taxon>
        <taxon>Anaerolineales</taxon>
        <taxon>Anaerolineaceae</taxon>
        <taxon>Anaerolinea</taxon>
    </lineage>
</organism>
<dbReference type="eggNOG" id="COG0388">
    <property type="taxonomic scope" value="Bacteria"/>
</dbReference>
<evidence type="ECO:0000313" key="3">
    <source>
        <dbReference type="EMBL" id="BAJ63186.1"/>
    </source>
</evidence>
<dbReference type="FunCoup" id="E8N422">
    <property type="interactions" value="372"/>
</dbReference>
<proteinExistence type="inferred from homology"/>
<dbReference type="STRING" id="926569.ANT_11520"/>
<protein>
    <submittedName>
        <fullName evidence="3">Hydrolase</fullName>
    </submittedName>
</protein>
<evidence type="ECO:0000259" key="2">
    <source>
        <dbReference type="PROSITE" id="PS50263"/>
    </source>
</evidence>
<dbReference type="EMBL" id="AP012029">
    <property type="protein sequence ID" value="BAJ63186.1"/>
    <property type="molecule type" value="Genomic_DNA"/>
</dbReference>
<reference evidence="3 4" key="1">
    <citation type="submission" date="2010-12" db="EMBL/GenBank/DDBJ databases">
        <title>Whole genome sequence of Anaerolinea thermophila UNI-1.</title>
        <authorList>
            <person name="Narita-Yamada S."/>
            <person name="Kishi E."/>
            <person name="Watanabe Y."/>
            <person name="Takasaki K."/>
            <person name="Ankai A."/>
            <person name="Oguchi A."/>
            <person name="Fukui S."/>
            <person name="Takahashi M."/>
            <person name="Yashiro I."/>
            <person name="Hosoyama A."/>
            <person name="Sekiguchi Y."/>
            <person name="Hanada S."/>
            <person name="Fujita N."/>
        </authorList>
    </citation>
    <scope>NUCLEOTIDE SEQUENCE [LARGE SCALE GENOMIC DNA]</scope>
    <source>
        <strain evidence="4">DSM 14523 / JCM 11388 / NBRC 100420 / UNI-1</strain>
    </source>
</reference>
<dbReference type="AlphaFoldDB" id="E8N422"/>
<name>E8N422_ANATU</name>
<sequence>MNPVISLAQMHIEPGNLQKNVATAFSMIEKSATRKSTIVLLPELWSSGYDLEKAETYANETPEILKDLTYLAHQYHLSIGGSLLEKSDRGIYNTFYWISPTREILAYRKIHLFRLMEEDRWLNPGDHLQMVSTEMGQAGLAICYDLRFPELFRQYALSGATIFLLSAEWPLKRIHHWQTLLRARAIENLCFLFAVNCVGPAYKDVFGGSSAIISPWGETLAEGSQTDEDLISAQIDPNQVERARGFLPVFQDRRPDLYHLSD</sequence>
<evidence type="ECO:0000313" key="4">
    <source>
        <dbReference type="Proteomes" id="UP000008922"/>
    </source>
</evidence>
<dbReference type="GO" id="GO:0016787">
    <property type="term" value="F:hydrolase activity"/>
    <property type="evidence" value="ECO:0007669"/>
    <property type="project" value="UniProtKB-KW"/>
</dbReference>
<dbReference type="Proteomes" id="UP000008922">
    <property type="component" value="Chromosome"/>
</dbReference>
<dbReference type="Pfam" id="PF00795">
    <property type="entry name" value="CN_hydrolase"/>
    <property type="match status" value="1"/>
</dbReference>
<feature type="domain" description="CN hydrolase" evidence="2">
    <location>
        <begin position="3"/>
        <end position="237"/>
    </location>
</feature>
<accession>E8N422</accession>
<evidence type="ECO:0000256" key="1">
    <source>
        <dbReference type="ARBA" id="ARBA00010613"/>
    </source>
</evidence>
<dbReference type="PANTHER" id="PTHR23088:SF27">
    <property type="entry name" value="DEAMINATED GLUTATHIONE AMIDASE"/>
    <property type="match status" value="1"/>
</dbReference>
<dbReference type="PROSITE" id="PS50263">
    <property type="entry name" value="CN_HYDROLASE"/>
    <property type="match status" value="1"/>
</dbReference>
<keyword evidence="3" id="KW-0378">Hydrolase</keyword>
<dbReference type="HOGENOM" id="CLU_030130_3_1_0"/>
<dbReference type="InterPro" id="IPR001110">
    <property type="entry name" value="UPF0012_CS"/>
</dbReference>
<dbReference type="Gene3D" id="3.60.110.10">
    <property type="entry name" value="Carbon-nitrogen hydrolase"/>
    <property type="match status" value="1"/>
</dbReference>
<gene>
    <name evidence="3" type="ordered locus">ANT_11520</name>
</gene>